<keyword evidence="4" id="KW-0175">Coiled coil</keyword>
<dbReference type="Pfam" id="PF04548">
    <property type="entry name" value="AIG1"/>
    <property type="match status" value="1"/>
</dbReference>
<dbReference type="PROSITE" id="PS51720">
    <property type="entry name" value="G_AIG1"/>
    <property type="match status" value="1"/>
</dbReference>
<reference evidence="7" key="2">
    <citation type="submission" date="2023-04" db="EMBL/GenBank/DDBJ databases">
        <authorList>
            <person name="Bu L."/>
            <person name="Lu L."/>
            <person name="Laidemitt M.R."/>
            <person name="Zhang S.M."/>
            <person name="Mutuku M."/>
            <person name="Mkoji G."/>
            <person name="Steinauer M."/>
            <person name="Loker E.S."/>
        </authorList>
    </citation>
    <scope>NUCLEOTIDE SEQUENCE</scope>
    <source>
        <strain evidence="7">KasaAsao</strain>
        <tissue evidence="7">Whole Snail</tissue>
    </source>
</reference>
<dbReference type="InterPro" id="IPR006703">
    <property type="entry name" value="G_AIG1"/>
</dbReference>
<keyword evidence="8" id="KW-1185">Reference proteome</keyword>
<feature type="compositionally biased region" description="Polar residues" evidence="5">
    <location>
        <begin position="18"/>
        <end position="27"/>
    </location>
</feature>
<gene>
    <name evidence="7" type="ORF">Bpfe_020567</name>
</gene>
<comment type="similarity">
    <text evidence="1">Belongs to the TRAFAC class TrmE-Era-EngA-EngB-Septin-like GTPase superfamily. AIG1/Toc34/Toc159-like paraseptin GTPase family. IAN subfamily.</text>
</comment>
<evidence type="ECO:0000256" key="5">
    <source>
        <dbReference type="SAM" id="MobiDB-lite"/>
    </source>
</evidence>
<accession>A0AAD8F4H4</accession>
<proteinExistence type="inferred from homology"/>
<keyword evidence="3" id="KW-0342">GTP-binding</keyword>
<dbReference type="SUPFAM" id="SSF52540">
    <property type="entry name" value="P-loop containing nucleoside triphosphate hydrolases"/>
    <property type="match status" value="1"/>
</dbReference>
<evidence type="ECO:0000256" key="1">
    <source>
        <dbReference type="ARBA" id="ARBA00008535"/>
    </source>
</evidence>
<feature type="compositionally biased region" description="Basic residues" evidence="5">
    <location>
        <begin position="67"/>
        <end position="77"/>
    </location>
</feature>
<evidence type="ECO:0000256" key="4">
    <source>
        <dbReference type="SAM" id="Coils"/>
    </source>
</evidence>
<feature type="region of interest" description="Disordered" evidence="5">
    <location>
        <begin position="1"/>
        <end position="40"/>
    </location>
</feature>
<evidence type="ECO:0000256" key="2">
    <source>
        <dbReference type="ARBA" id="ARBA00022741"/>
    </source>
</evidence>
<evidence type="ECO:0000313" key="7">
    <source>
        <dbReference type="EMBL" id="KAK0050016.1"/>
    </source>
</evidence>
<name>A0AAD8F4H4_BIOPF</name>
<sequence length="571" mass="65835">MDEKPPKPSPMPRKQKDVQSSPTSSEAKGQDNLPKEENSKVRNLVLMMEKQLETFETNCSINEINRKPPKPLPRQRKVQSSPTSSEAKGQGNLPKDENSNVRNLVLMMEKQLESFEMNFSGNESQLQNESNLNCSKLPENVLDEVDLLIIGKTGSGKSSLGNSIMRKAVFKYGATLSALTQVIAGEVCEFHGTRIKVVDGPGIGDIDKSHEKGTVDIINFMSEAIALNPRGYHAFLLVLKFGNRLTNEDKQVISILKKIFGESFFVKYCILVMTCGDEFERDISIDFLDWVANQSCSVFRSFLEECSNRIVLFNNKTADKERQEGQLMKLLNIVKTLKLQNCRYADEHYFTGKTNRDYLTVEAQKNFIEEEAFKEANVLDETLKVILESRRSERNIVLFKDLLNRSNNLLKSLLDKDKSTGVLESITKLVSSLISSIQDELKFSERIGNEKEKFNLRVKKEMAENAMKIHRLQEEYEQKIETGKLQETRAIEMLLEQKKLMEDLEQACQREKQDLEKMHNIERETYDKQYKKLTDQFDQIKTTYQKQTRKQRKDNIFTKMFEKTKQKKFCG</sequence>
<dbReference type="EMBL" id="JASAOG010000119">
    <property type="protein sequence ID" value="KAK0050016.1"/>
    <property type="molecule type" value="Genomic_DNA"/>
</dbReference>
<protein>
    <submittedName>
        <fullName evidence="7">AIG protein</fullName>
    </submittedName>
</protein>
<dbReference type="Proteomes" id="UP001233172">
    <property type="component" value="Unassembled WGS sequence"/>
</dbReference>
<feature type="coiled-coil region" evidence="4">
    <location>
        <begin position="494"/>
        <end position="550"/>
    </location>
</feature>
<organism evidence="7 8">
    <name type="scientific">Biomphalaria pfeifferi</name>
    <name type="common">Bloodfluke planorb</name>
    <name type="synonym">Freshwater snail</name>
    <dbReference type="NCBI Taxonomy" id="112525"/>
    <lineage>
        <taxon>Eukaryota</taxon>
        <taxon>Metazoa</taxon>
        <taxon>Spiralia</taxon>
        <taxon>Lophotrochozoa</taxon>
        <taxon>Mollusca</taxon>
        <taxon>Gastropoda</taxon>
        <taxon>Heterobranchia</taxon>
        <taxon>Euthyneura</taxon>
        <taxon>Panpulmonata</taxon>
        <taxon>Hygrophila</taxon>
        <taxon>Lymnaeoidea</taxon>
        <taxon>Planorbidae</taxon>
        <taxon>Biomphalaria</taxon>
    </lineage>
</organism>
<dbReference type="FunFam" id="3.40.50.300:FF:000840">
    <property type="entry name" value="Immune-associated nucleotide-binding protein 9"/>
    <property type="match status" value="1"/>
</dbReference>
<evidence type="ECO:0000259" key="6">
    <source>
        <dbReference type="PROSITE" id="PS51720"/>
    </source>
</evidence>
<dbReference type="PANTHER" id="PTHR10903:SF184">
    <property type="entry name" value="GTP-BINDING PROTEIN A"/>
    <property type="match status" value="1"/>
</dbReference>
<dbReference type="GO" id="GO:0005525">
    <property type="term" value="F:GTP binding"/>
    <property type="evidence" value="ECO:0007669"/>
    <property type="project" value="UniProtKB-KW"/>
</dbReference>
<feature type="compositionally biased region" description="Polar residues" evidence="5">
    <location>
        <begin position="78"/>
        <end position="87"/>
    </location>
</feature>
<dbReference type="InterPro" id="IPR045058">
    <property type="entry name" value="GIMA/IAN/Toc"/>
</dbReference>
<dbReference type="InterPro" id="IPR027417">
    <property type="entry name" value="P-loop_NTPase"/>
</dbReference>
<comment type="caution">
    <text evidence="7">The sequence shown here is derived from an EMBL/GenBank/DDBJ whole genome shotgun (WGS) entry which is preliminary data.</text>
</comment>
<dbReference type="AlphaFoldDB" id="A0AAD8F4H4"/>
<evidence type="ECO:0000256" key="3">
    <source>
        <dbReference type="ARBA" id="ARBA00023134"/>
    </source>
</evidence>
<feature type="region of interest" description="Disordered" evidence="5">
    <location>
        <begin position="59"/>
        <end position="101"/>
    </location>
</feature>
<evidence type="ECO:0000313" key="8">
    <source>
        <dbReference type="Proteomes" id="UP001233172"/>
    </source>
</evidence>
<dbReference type="PANTHER" id="PTHR10903">
    <property type="entry name" value="GTPASE, IMAP FAMILY MEMBER-RELATED"/>
    <property type="match status" value="1"/>
</dbReference>
<dbReference type="Gene3D" id="3.40.50.300">
    <property type="entry name" value="P-loop containing nucleotide triphosphate hydrolases"/>
    <property type="match status" value="1"/>
</dbReference>
<reference evidence="7" key="1">
    <citation type="journal article" date="2023" name="PLoS Negl. Trop. Dis.">
        <title>A genome sequence for Biomphalaria pfeifferi, the major vector snail for the human-infecting parasite Schistosoma mansoni.</title>
        <authorList>
            <person name="Bu L."/>
            <person name="Lu L."/>
            <person name="Laidemitt M.R."/>
            <person name="Zhang S.M."/>
            <person name="Mutuku M."/>
            <person name="Mkoji G."/>
            <person name="Steinauer M."/>
            <person name="Loker E.S."/>
        </authorList>
    </citation>
    <scope>NUCLEOTIDE SEQUENCE</scope>
    <source>
        <strain evidence="7">KasaAsao</strain>
    </source>
</reference>
<feature type="domain" description="AIG1-type G" evidence="6">
    <location>
        <begin position="142"/>
        <end position="353"/>
    </location>
</feature>
<keyword evidence="2" id="KW-0547">Nucleotide-binding</keyword>